<reference evidence="2 3" key="1">
    <citation type="submission" date="2014-08" db="EMBL/GenBank/DDBJ databases">
        <title>Complete genome sequence of Corynebacterium deserti GIMN1.010 (=DSM 45689), isolated from desert sand in western China.</title>
        <authorList>
            <person name="Ruckert C."/>
            <person name="Albersmeier A."/>
            <person name="Kalinowski J."/>
        </authorList>
    </citation>
    <scope>NUCLEOTIDE SEQUENCE [LARGE SCALE GENOMIC DNA]</scope>
    <source>
        <strain evidence="2 3">GIMN1.010</strain>
    </source>
</reference>
<evidence type="ECO:0000313" key="3">
    <source>
        <dbReference type="Proteomes" id="UP000068067"/>
    </source>
</evidence>
<name>A0A0M5ITW3_9CORY</name>
<organism evidence="2 3">
    <name type="scientific">Corynebacterium deserti GIMN1.010</name>
    <dbReference type="NCBI Taxonomy" id="931089"/>
    <lineage>
        <taxon>Bacteria</taxon>
        <taxon>Bacillati</taxon>
        <taxon>Actinomycetota</taxon>
        <taxon>Actinomycetes</taxon>
        <taxon>Mycobacteriales</taxon>
        <taxon>Corynebacteriaceae</taxon>
        <taxon>Corynebacterium</taxon>
    </lineage>
</organism>
<gene>
    <name evidence="2" type="ORF">CDES_02355</name>
</gene>
<feature type="domain" description="DUF3806" evidence="1">
    <location>
        <begin position="36"/>
        <end position="126"/>
    </location>
</feature>
<dbReference type="AlphaFoldDB" id="A0A0M5ITW3"/>
<sequence>MDIQQLDAETTAWKDRLLRTAQEAGFSSAPPQLYRDFETMVEQYQQAAAVDAEVDVTDIQQMLGVVVGEYLRAELGMEWVIITDDYGTDLAILAQAPNGANVYSCPIIVVGKRFSPEYEPGQLEFFCNQFLVTSKAQLLDGNS</sequence>
<dbReference type="RefSeq" id="WP_053544078.1">
    <property type="nucleotide sequence ID" value="NZ_CP009220.1"/>
</dbReference>
<protein>
    <recommendedName>
        <fullName evidence="1">DUF3806 domain-containing protein</fullName>
    </recommendedName>
</protein>
<dbReference type="Pfam" id="PF12713">
    <property type="entry name" value="DUF3806"/>
    <property type="match status" value="1"/>
</dbReference>
<dbReference type="InterPro" id="IPR024266">
    <property type="entry name" value="DUF3806"/>
</dbReference>
<dbReference type="STRING" id="931089.CDES_02355"/>
<dbReference type="EMBL" id="CP009220">
    <property type="protein sequence ID" value="ALC04931.1"/>
    <property type="molecule type" value="Genomic_DNA"/>
</dbReference>
<dbReference type="PATRIC" id="fig|931089.4.peg.478"/>
<dbReference type="KEGG" id="cdx:CDES_02355"/>
<evidence type="ECO:0000313" key="2">
    <source>
        <dbReference type="EMBL" id="ALC04931.1"/>
    </source>
</evidence>
<keyword evidence="3" id="KW-1185">Reference proteome</keyword>
<accession>A0A0M5ITW3</accession>
<dbReference type="OrthoDB" id="4407046at2"/>
<dbReference type="Proteomes" id="UP000068067">
    <property type="component" value="Chromosome"/>
</dbReference>
<proteinExistence type="predicted"/>
<evidence type="ECO:0000259" key="1">
    <source>
        <dbReference type="Pfam" id="PF12713"/>
    </source>
</evidence>